<proteinExistence type="predicted"/>
<feature type="region of interest" description="Disordered" evidence="1">
    <location>
        <begin position="283"/>
        <end position="316"/>
    </location>
</feature>
<protein>
    <submittedName>
        <fullName evidence="2">Uncharacterized protein</fullName>
    </submittedName>
</protein>
<dbReference type="OrthoDB" id="5874823at2759"/>
<evidence type="ECO:0000313" key="3">
    <source>
        <dbReference type="Proteomes" id="UP000835052"/>
    </source>
</evidence>
<accession>A0A8S1H6D6</accession>
<organism evidence="2 3">
    <name type="scientific">Caenorhabditis auriculariae</name>
    <dbReference type="NCBI Taxonomy" id="2777116"/>
    <lineage>
        <taxon>Eukaryota</taxon>
        <taxon>Metazoa</taxon>
        <taxon>Ecdysozoa</taxon>
        <taxon>Nematoda</taxon>
        <taxon>Chromadorea</taxon>
        <taxon>Rhabditida</taxon>
        <taxon>Rhabditina</taxon>
        <taxon>Rhabditomorpha</taxon>
        <taxon>Rhabditoidea</taxon>
        <taxon>Rhabditidae</taxon>
        <taxon>Peloderinae</taxon>
        <taxon>Caenorhabditis</taxon>
    </lineage>
</organism>
<feature type="compositionally biased region" description="Polar residues" evidence="1">
    <location>
        <begin position="283"/>
        <end position="298"/>
    </location>
</feature>
<feature type="region of interest" description="Disordered" evidence="1">
    <location>
        <begin position="140"/>
        <end position="221"/>
    </location>
</feature>
<feature type="compositionally biased region" description="Polar residues" evidence="1">
    <location>
        <begin position="201"/>
        <end position="216"/>
    </location>
</feature>
<evidence type="ECO:0000313" key="2">
    <source>
        <dbReference type="EMBL" id="CAD6190268.1"/>
    </source>
</evidence>
<dbReference type="AlphaFoldDB" id="A0A8S1H6D6"/>
<name>A0A8S1H6D6_9PELO</name>
<evidence type="ECO:0000256" key="1">
    <source>
        <dbReference type="SAM" id="MobiDB-lite"/>
    </source>
</evidence>
<keyword evidence="3" id="KW-1185">Reference proteome</keyword>
<reference evidence="2" key="1">
    <citation type="submission" date="2020-10" db="EMBL/GenBank/DDBJ databases">
        <authorList>
            <person name="Kikuchi T."/>
        </authorList>
    </citation>
    <scope>NUCLEOTIDE SEQUENCE</scope>
    <source>
        <strain evidence="2">NKZ352</strain>
    </source>
</reference>
<comment type="caution">
    <text evidence="2">The sequence shown here is derived from an EMBL/GenBank/DDBJ whole genome shotgun (WGS) entry which is preliminary data.</text>
</comment>
<feature type="compositionally biased region" description="Acidic residues" evidence="1">
    <location>
        <begin position="306"/>
        <end position="316"/>
    </location>
</feature>
<dbReference type="Proteomes" id="UP000835052">
    <property type="component" value="Unassembled WGS sequence"/>
</dbReference>
<feature type="compositionally biased region" description="Basic and acidic residues" evidence="1">
    <location>
        <begin position="144"/>
        <end position="153"/>
    </location>
</feature>
<gene>
    <name evidence="2" type="ORF">CAUJ_LOCUS6187</name>
</gene>
<sequence length="316" mass="34428">MATHFLHCAQENIFGESTNLITCPDLKIRRHEGANVVVVRQVGDYGSSGAAFCGAGSSEEILDASTNSSASRFDAMRCGDLKRAVEDVVLRPDENRIADLKKRGTIAALDLCQLDVAQTPSSSSSVAPSAAAMNTCSCSSEVVGPEHSDHESRPPPPLCASSSLDTIVNRPQPFSLRQSASGSRRQSRVYSNFQTKRKRSNSLTNYNKGQTLSVSLPPSARHTPLRFVNDEEAFRSSLGSSESYSSVARSEDYAPELVLEEDEVPGGMPELVVDVQPPFFLQQPRQHSACSSTSSNPFANYRERRDDDDDEQMDCD</sequence>
<dbReference type="EMBL" id="CAJGYM010000015">
    <property type="protein sequence ID" value="CAD6190268.1"/>
    <property type="molecule type" value="Genomic_DNA"/>
</dbReference>
<feature type="compositionally biased region" description="Low complexity" evidence="1">
    <location>
        <begin position="175"/>
        <end position="184"/>
    </location>
</feature>